<evidence type="ECO:0000313" key="1">
    <source>
        <dbReference type="EMBL" id="KAJ1095378.1"/>
    </source>
</evidence>
<evidence type="ECO:0000313" key="2">
    <source>
        <dbReference type="Proteomes" id="UP001066276"/>
    </source>
</evidence>
<gene>
    <name evidence="1" type="ORF">NDU88_000543</name>
</gene>
<dbReference type="Proteomes" id="UP001066276">
    <property type="component" value="Chromosome 10"/>
</dbReference>
<protein>
    <submittedName>
        <fullName evidence="1">Uncharacterized protein</fullName>
    </submittedName>
</protein>
<comment type="caution">
    <text evidence="1">The sequence shown here is derived from an EMBL/GenBank/DDBJ whole genome shotgun (WGS) entry which is preliminary data.</text>
</comment>
<sequence>MDSRKAISGHLSPLLALEAEKSTSVPRNSTVRGNFTLYKLKIRKELYGPTETFGHFPPSNRGPPSLLVFNREERRLQKEYGGFLAGVQSLTEEANAASFVFPAIGVQHDREVQCSASDLKSGSGDRSWGSSVYCRQRRLRPLLRCAGVEAALLAAILEAAPMDKHKMAAPSGSGFSYTGEQ</sequence>
<keyword evidence="2" id="KW-1185">Reference proteome</keyword>
<organism evidence="1 2">
    <name type="scientific">Pleurodeles waltl</name>
    <name type="common">Iberian ribbed newt</name>
    <dbReference type="NCBI Taxonomy" id="8319"/>
    <lineage>
        <taxon>Eukaryota</taxon>
        <taxon>Metazoa</taxon>
        <taxon>Chordata</taxon>
        <taxon>Craniata</taxon>
        <taxon>Vertebrata</taxon>
        <taxon>Euteleostomi</taxon>
        <taxon>Amphibia</taxon>
        <taxon>Batrachia</taxon>
        <taxon>Caudata</taxon>
        <taxon>Salamandroidea</taxon>
        <taxon>Salamandridae</taxon>
        <taxon>Pleurodelinae</taxon>
        <taxon>Pleurodeles</taxon>
    </lineage>
</organism>
<accession>A0AAV7LWL8</accession>
<dbReference type="AlphaFoldDB" id="A0AAV7LWL8"/>
<reference evidence="1" key="1">
    <citation type="journal article" date="2022" name="bioRxiv">
        <title>Sequencing and chromosome-scale assembly of the giantPleurodeles waltlgenome.</title>
        <authorList>
            <person name="Brown T."/>
            <person name="Elewa A."/>
            <person name="Iarovenko S."/>
            <person name="Subramanian E."/>
            <person name="Araus A.J."/>
            <person name="Petzold A."/>
            <person name="Susuki M."/>
            <person name="Suzuki K.-i.T."/>
            <person name="Hayashi T."/>
            <person name="Toyoda A."/>
            <person name="Oliveira C."/>
            <person name="Osipova E."/>
            <person name="Leigh N.D."/>
            <person name="Simon A."/>
            <person name="Yun M.H."/>
        </authorList>
    </citation>
    <scope>NUCLEOTIDE SEQUENCE</scope>
    <source>
        <strain evidence="1">20211129_DDA</strain>
        <tissue evidence="1">Liver</tissue>
    </source>
</reference>
<name>A0AAV7LWL8_PLEWA</name>
<dbReference type="EMBL" id="JANPWB010000014">
    <property type="protein sequence ID" value="KAJ1095378.1"/>
    <property type="molecule type" value="Genomic_DNA"/>
</dbReference>
<proteinExistence type="predicted"/>